<dbReference type="Proteomes" id="UP000075883">
    <property type="component" value="Unassembled WGS sequence"/>
</dbReference>
<reference evidence="3" key="1">
    <citation type="submission" date="2013-09" db="EMBL/GenBank/DDBJ databases">
        <title>The Genome Sequence of Anopheles culicifacies species A.</title>
        <authorList>
            <consortium name="The Broad Institute Genomics Platform"/>
            <person name="Neafsey D.E."/>
            <person name="Besansky N."/>
            <person name="Howell P."/>
            <person name="Walton C."/>
            <person name="Young S.K."/>
            <person name="Zeng Q."/>
            <person name="Gargeya S."/>
            <person name="Fitzgerald M."/>
            <person name="Haas B."/>
            <person name="Abouelleil A."/>
            <person name="Allen A.W."/>
            <person name="Alvarado L."/>
            <person name="Arachchi H.M."/>
            <person name="Berlin A.M."/>
            <person name="Chapman S.B."/>
            <person name="Gainer-Dewar J."/>
            <person name="Goldberg J."/>
            <person name="Griggs A."/>
            <person name="Gujja S."/>
            <person name="Hansen M."/>
            <person name="Howarth C."/>
            <person name="Imamovic A."/>
            <person name="Ireland A."/>
            <person name="Larimer J."/>
            <person name="McCowan C."/>
            <person name="Murphy C."/>
            <person name="Pearson M."/>
            <person name="Poon T.W."/>
            <person name="Priest M."/>
            <person name="Roberts A."/>
            <person name="Saif S."/>
            <person name="Shea T."/>
            <person name="Sisk P."/>
            <person name="Sykes S."/>
            <person name="Wortman J."/>
            <person name="Nusbaum C."/>
            <person name="Birren B."/>
        </authorList>
    </citation>
    <scope>NUCLEOTIDE SEQUENCE [LARGE SCALE GENOMIC DNA]</scope>
    <source>
        <strain evidence="3">A-37</strain>
    </source>
</reference>
<dbReference type="AlphaFoldDB" id="A0A182LXN9"/>
<feature type="compositionally biased region" description="Basic and acidic residues" evidence="1">
    <location>
        <begin position="1"/>
        <end position="19"/>
    </location>
</feature>
<keyword evidence="3" id="KW-1185">Reference proteome</keyword>
<name>A0A182LXN9_9DIPT</name>
<organism evidence="2 3">
    <name type="scientific">Anopheles culicifacies</name>
    <dbReference type="NCBI Taxonomy" id="139723"/>
    <lineage>
        <taxon>Eukaryota</taxon>
        <taxon>Metazoa</taxon>
        <taxon>Ecdysozoa</taxon>
        <taxon>Arthropoda</taxon>
        <taxon>Hexapoda</taxon>
        <taxon>Insecta</taxon>
        <taxon>Pterygota</taxon>
        <taxon>Neoptera</taxon>
        <taxon>Endopterygota</taxon>
        <taxon>Diptera</taxon>
        <taxon>Nematocera</taxon>
        <taxon>Culicoidea</taxon>
        <taxon>Culicidae</taxon>
        <taxon>Anophelinae</taxon>
        <taxon>Anopheles</taxon>
        <taxon>culicifacies species complex</taxon>
    </lineage>
</organism>
<accession>A0A182LXN9</accession>
<sequence>MYDSSRSEKGSDSALRLESESFPQREPIPGNSSTESGRRMCRMLSVKACRTSGSSLEPVASYASILVARRTGSALVRERLTAFEALEPYKIRPPPPKFFVGSIGSPGPTAPVANPAELPNSVAVVGCRYDIRRLIRRRNG</sequence>
<feature type="region of interest" description="Disordered" evidence="1">
    <location>
        <begin position="1"/>
        <end position="39"/>
    </location>
</feature>
<reference evidence="2" key="2">
    <citation type="submission" date="2020-05" db="UniProtKB">
        <authorList>
            <consortium name="EnsemblMetazoa"/>
        </authorList>
    </citation>
    <scope>IDENTIFICATION</scope>
    <source>
        <strain evidence="2">A-37</strain>
    </source>
</reference>
<evidence type="ECO:0000313" key="3">
    <source>
        <dbReference type="Proteomes" id="UP000075883"/>
    </source>
</evidence>
<protein>
    <submittedName>
        <fullName evidence="2">Uncharacterized protein</fullName>
    </submittedName>
</protein>
<evidence type="ECO:0000313" key="2">
    <source>
        <dbReference type="EnsemblMetazoa" id="ACUA004440-PA"/>
    </source>
</evidence>
<dbReference type="VEuPathDB" id="VectorBase:ACUA004440"/>
<dbReference type="EMBL" id="AXCM01014329">
    <property type="status" value="NOT_ANNOTATED_CDS"/>
    <property type="molecule type" value="Genomic_DNA"/>
</dbReference>
<proteinExistence type="predicted"/>
<dbReference type="EnsemblMetazoa" id="ACUA004440-RA">
    <property type="protein sequence ID" value="ACUA004440-PA"/>
    <property type="gene ID" value="ACUA004440"/>
</dbReference>
<evidence type="ECO:0000256" key="1">
    <source>
        <dbReference type="SAM" id="MobiDB-lite"/>
    </source>
</evidence>